<evidence type="ECO:0000256" key="1">
    <source>
        <dbReference type="SAM" id="Phobius"/>
    </source>
</evidence>
<feature type="transmembrane region" description="Helical" evidence="1">
    <location>
        <begin position="64"/>
        <end position="90"/>
    </location>
</feature>
<gene>
    <name evidence="2" type="ORF">TorRG33x02_133560</name>
</gene>
<keyword evidence="1" id="KW-0472">Membrane</keyword>
<dbReference type="EMBL" id="JXTC01000079">
    <property type="protein sequence ID" value="PON90950.1"/>
    <property type="molecule type" value="Genomic_DNA"/>
</dbReference>
<name>A0A2P5EZJ5_TREOI</name>
<reference evidence="3" key="1">
    <citation type="submission" date="2016-06" db="EMBL/GenBank/DDBJ databases">
        <title>Parallel loss of symbiosis genes in relatives of nitrogen-fixing non-legume Parasponia.</title>
        <authorList>
            <person name="Van Velzen R."/>
            <person name="Holmer R."/>
            <person name="Bu F."/>
            <person name="Rutten L."/>
            <person name="Van Zeijl A."/>
            <person name="Liu W."/>
            <person name="Santuari L."/>
            <person name="Cao Q."/>
            <person name="Sharma T."/>
            <person name="Shen D."/>
            <person name="Roswanjaya Y."/>
            <person name="Wardhani T."/>
            <person name="Kalhor M.S."/>
            <person name="Jansen J."/>
            <person name="Van den Hoogen J."/>
            <person name="Gungor B."/>
            <person name="Hartog M."/>
            <person name="Hontelez J."/>
            <person name="Verver J."/>
            <person name="Yang W.-C."/>
            <person name="Schijlen E."/>
            <person name="Repin R."/>
            <person name="Schilthuizen M."/>
            <person name="Schranz E."/>
            <person name="Heidstra R."/>
            <person name="Miyata K."/>
            <person name="Fedorova E."/>
            <person name="Kohlen W."/>
            <person name="Bisseling T."/>
            <person name="Smit S."/>
            <person name="Geurts R."/>
        </authorList>
    </citation>
    <scope>NUCLEOTIDE SEQUENCE [LARGE SCALE GENOMIC DNA]</scope>
    <source>
        <strain evidence="3">cv. RG33-2</strain>
    </source>
</reference>
<dbReference type="AlphaFoldDB" id="A0A2P5EZJ5"/>
<keyword evidence="1" id="KW-0812">Transmembrane</keyword>
<dbReference type="InParanoid" id="A0A2P5EZJ5"/>
<protein>
    <recommendedName>
        <fullName evidence="4">Transmembrane protein</fullName>
    </recommendedName>
</protein>
<dbReference type="Proteomes" id="UP000237000">
    <property type="component" value="Unassembled WGS sequence"/>
</dbReference>
<dbReference type="OrthoDB" id="10597150at2759"/>
<feature type="transmembrane region" description="Helical" evidence="1">
    <location>
        <begin position="39"/>
        <end position="58"/>
    </location>
</feature>
<keyword evidence="1" id="KW-1133">Transmembrane helix</keyword>
<keyword evidence="3" id="KW-1185">Reference proteome</keyword>
<evidence type="ECO:0000313" key="2">
    <source>
        <dbReference type="EMBL" id="PON90950.1"/>
    </source>
</evidence>
<evidence type="ECO:0000313" key="3">
    <source>
        <dbReference type="Proteomes" id="UP000237000"/>
    </source>
</evidence>
<evidence type="ECO:0008006" key="4">
    <source>
        <dbReference type="Google" id="ProtNLM"/>
    </source>
</evidence>
<accession>A0A2P5EZJ5</accession>
<comment type="caution">
    <text evidence="2">The sequence shown here is derived from an EMBL/GenBank/DDBJ whole genome shotgun (WGS) entry which is preliminary data.</text>
</comment>
<sequence>MCVCTENKQTSYSRFSLFHTRKTKFCLVPKKAQERKIGYFLWNMWKNICICIYVFIYFEAVVMIGIITGGVVSISVFLFTFMCNMNIFLFSKNGMV</sequence>
<organism evidence="2 3">
    <name type="scientific">Trema orientale</name>
    <name type="common">Charcoal tree</name>
    <name type="synonym">Celtis orientalis</name>
    <dbReference type="NCBI Taxonomy" id="63057"/>
    <lineage>
        <taxon>Eukaryota</taxon>
        <taxon>Viridiplantae</taxon>
        <taxon>Streptophyta</taxon>
        <taxon>Embryophyta</taxon>
        <taxon>Tracheophyta</taxon>
        <taxon>Spermatophyta</taxon>
        <taxon>Magnoliopsida</taxon>
        <taxon>eudicotyledons</taxon>
        <taxon>Gunneridae</taxon>
        <taxon>Pentapetalae</taxon>
        <taxon>rosids</taxon>
        <taxon>fabids</taxon>
        <taxon>Rosales</taxon>
        <taxon>Cannabaceae</taxon>
        <taxon>Trema</taxon>
    </lineage>
</organism>
<proteinExistence type="predicted"/>